<protein>
    <submittedName>
        <fullName evidence="2">Uncharacterized protein</fullName>
    </submittedName>
</protein>
<evidence type="ECO:0000313" key="3">
    <source>
        <dbReference type="Proteomes" id="UP000579812"/>
    </source>
</evidence>
<dbReference type="AlphaFoldDB" id="A0A7J6D1X4"/>
<name>A0A7J6D1X4_9TELE</name>
<feature type="region of interest" description="Disordered" evidence="1">
    <location>
        <begin position="1"/>
        <end position="29"/>
    </location>
</feature>
<accession>A0A7J6D1X4</accession>
<reference evidence="2 3" key="1">
    <citation type="submission" date="2020-04" db="EMBL/GenBank/DDBJ databases">
        <title>Chromosome-level genome assembly of a cyprinid fish Onychostoma macrolepis by integration of Nanopore Sequencing, Bionano and Hi-C technology.</title>
        <authorList>
            <person name="Wang D."/>
        </authorList>
    </citation>
    <scope>NUCLEOTIDE SEQUENCE [LARGE SCALE GENOMIC DNA]</scope>
    <source>
        <strain evidence="2">SWU-2019</strain>
        <tissue evidence="2">Muscle</tissue>
    </source>
</reference>
<gene>
    <name evidence="2" type="ORF">G5714_005758</name>
</gene>
<sequence>MESAYGPYWPSAPADQRTEGGIWPRGPMKPPTRAQYSVIGQDIKTHGIEWMSLTCGRQVQEPTRRPASTSDTRSRLRCQTDSLAVGKGEEKTQNWEGSRSIRWEIETQDIERVSVASVGLEKVRLSGREALAGVRQKHNTHCVGQVSVASVGLEKVRLSGREALAGVRQEIKTHWC</sequence>
<dbReference type="Proteomes" id="UP000579812">
    <property type="component" value="Unassembled WGS sequence"/>
</dbReference>
<comment type="caution">
    <text evidence="2">The sequence shown here is derived from an EMBL/GenBank/DDBJ whole genome shotgun (WGS) entry which is preliminary data.</text>
</comment>
<evidence type="ECO:0000256" key="1">
    <source>
        <dbReference type="SAM" id="MobiDB-lite"/>
    </source>
</evidence>
<proteinExistence type="predicted"/>
<evidence type="ECO:0000313" key="2">
    <source>
        <dbReference type="EMBL" id="KAF4113213.1"/>
    </source>
</evidence>
<organism evidence="2 3">
    <name type="scientific">Onychostoma macrolepis</name>
    <dbReference type="NCBI Taxonomy" id="369639"/>
    <lineage>
        <taxon>Eukaryota</taxon>
        <taxon>Metazoa</taxon>
        <taxon>Chordata</taxon>
        <taxon>Craniata</taxon>
        <taxon>Vertebrata</taxon>
        <taxon>Euteleostomi</taxon>
        <taxon>Actinopterygii</taxon>
        <taxon>Neopterygii</taxon>
        <taxon>Teleostei</taxon>
        <taxon>Ostariophysi</taxon>
        <taxon>Cypriniformes</taxon>
        <taxon>Cyprinidae</taxon>
        <taxon>Acrossocheilinae</taxon>
        <taxon>Onychostoma</taxon>
    </lineage>
</organism>
<dbReference type="EMBL" id="JAAMOB010000005">
    <property type="protein sequence ID" value="KAF4113213.1"/>
    <property type="molecule type" value="Genomic_DNA"/>
</dbReference>
<keyword evidence="3" id="KW-1185">Reference proteome</keyword>